<dbReference type="KEGG" id="soa:G3M56_011390"/>
<dbReference type="RefSeq" id="WP_164363613.1">
    <property type="nucleotide sequence ID" value="NZ_CP066776.1"/>
</dbReference>
<name>A0A6B3L3X2_9BACT</name>
<dbReference type="Proteomes" id="UP000475117">
    <property type="component" value="Chromosome"/>
</dbReference>
<protein>
    <submittedName>
        <fullName evidence="1">Uncharacterized protein</fullName>
    </submittedName>
</protein>
<proteinExistence type="predicted"/>
<gene>
    <name evidence="1" type="ORF">G3M56_011390</name>
</gene>
<keyword evidence="2" id="KW-1185">Reference proteome</keyword>
<organism evidence="1 2">
    <name type="scientific">Sulfuriroseicoccus oceanibius</name>
    <dbReference type="NCBI Taxonomy" id="2707525"/>
    <lineage>
        <taxon>Bacteria</taxon>
        <taxon>Pseudomonadati</taxon>
        <taxon>Verrucomicrobiota</taxon>
        <taxon>Verrucomicrobiia</taxon>
        <taxon>Verrucomicrobiales</taxon>
        <taxon>Verrucomicrobiaceae</taxon>
        <taxon>Sulfuriroseicoccus</taxon>
    </lineage>
</organism>
<dbReference type="AlphaFoldDB" id="A0A6B3L3X2"/>
<reference evidence="1 2" key="1">
    <citation type="submission" date="2020-12" db="EMBL/GenBank/DDBJ databases">
        <title>Sulforoseuscoccus oceanibium gen. nov., sp. nov., a representative of the phylum Verrucomicrobia with special cytoplasmic membrane, and proposal of Sulforoseuscoccusaceae fam. nov.</title>
        <authorList>
            <person name="Xi F."/>
        </authorList>
    </citation>
    <scope>NUCLEOTIDE SEQUENCE [LARGE SCALE GENOMIC DNA]</scope>
    <source>
        <strain evidence="1 2">T37</strain>
    </source>
</reference>
<sequence length="433" mass="47382">MPSLLSNPRTLGLAAIGVGAGLWALGANGLSSGGQSAFEYEPNVATINGSPFGKTLALTAQGSIDFYWHEGADDPNAPHVHGPECADGCTHGSSEDTHVHGPDCGHDHRGTADHKPHAHGPDCGPDCGHDHHDKADHKPHAHGPDCGPDCGHDHHAKADHKPHAHGPDCGPDCGHDHHATADHKPHAHGPDCGPDCGHDHHAKADHKPHAHGPDCGPDCGHDHHTPKVTPSSATPQEPMLSRAKTRLQQLSAARFTKTSDEPMTPRHKQFISNEIERKLEFAHKLDPLNYTNFNNLYLFYSTNDLGRELKSTSELRELAQSVRKLADESSENPAPWLTAAATQDILFSLIYDWEPETATPEKLVPILQDYHYCLTTFVQKRNALKQTGLWTNISAKRRTQMEDRFLFLSKLYKAKLITLEQMVPQVSVELGNR</sequence>
<evidence type="ECO:0000313" key="2">
    <source>
        <dbReference type="Proteomes" id="UP000475117"/>
    </source>
</evidence>
<evidence type="ECO:0000313" key="1">
    <source>
        <dbReference type="EMBL" id="QQL44478.1"/>
    </source>
</evidence>
<accession>A0A6B3L3X2</accession>
<dbReference type="EMBL" id="CP066776">
    <property type="protein sequence ID" value="QQL44478.1"/>
    <property type="molecule type" value="Genomic_DNA"/>
</dbReference>